<dbReference type="Proteomes" id="UP000270296">
    <property type="component" value="Unassembled WGS sequence"/>
</dbReference>
<reference evidence="3" key="1">
    <citation type="submission" date="2016-06" db="UniProtKB">
        <authorList>
            <consortium name="WormBaseParasite"/>
        </authorList>
    </citation>
    <scope>IDENTIFICATION</scope>
</reference>
<accession>A0A183IT44</accession>
<evidence type="ECO:0000313" key="3">
    <source>
        <dbReference type="WBParaSite" id="SBAD_0000705401-mRNA-1"/>
    </source>
</evidence>
<evidence type="ECO:0000313" key="2">
    <source>
        <dbReference type="Proteomes" id="UP000270296"/>
    </source>
</evidence>
<proteinExistence type="predicted"/>
<name>A0A183IT44_9BILA</name>
<reference evidence="1 2" key="2">
    <citation type="submission" date="2018-11" db="EMBL/GenBank/DDBJ databases">
        <authorList>
            <consortium name="Pathogen Informatics"/>
        </authorList>
    </citation>
    <scope>NUCLEOTIDE SEQUENCE [LARGE SCALE GENOMIC DNA]</scope>
</reference>
<dbReference type="EMBL" id="UZAM01010046">
    <property type="protein sequence ID" value="VDP10831.1"/>
    <property type="molecule type" value="Genomic_DNA"/>
</dbReference>
<evidence type="ECO:0000313" key="1">
    <source>
        <dbReference type="EMBL" id="VDP10831.1"/>
    </source>
</evidence>
<protein>
    <submittedName>
        <fullName evidence="1 3">Uncharacterized protein</fullName>
    </submittedName>
</protein>
<dbReference type="WBParaSite" id="SBAD_0000705401-mRNA-1">
    <property type="protein sequence ID" value="SBAD_0000705401-mRNA-1"/>
    <property type="gene ID" value="SBAD_0000705401"/>
</dbReference>
<sequence length="116" mass="13234">MGSLAPVTTNYTEDRREADAVKCEAKADERTVRHCRNSSARFEMEAIISRRLPSIILTNMSDPALPFLQQSFAFKDHRPSVRKSCMNFKASWPWHWVVATNDDDGDEPSPPPVSRR</sequence>
<organism evidence="3">
    <name type="scientific">Soboliphyme baturini</name>
    <dbReference type="NCBI Taxonomy" id="241478"/>
    <lineage>
        <taxon>Eukaryota</taxon>
        <taxon>Metazoa</taxon>
        <taxon>Ecdysozoa</taxon>
        <taxon>Nematoda</taxon>
        <taxon>Enoplea</taxon>
        <taxon>Dorylaimia</taxon>
        <taxon>Dioctophymatida</taxon>
        <taxon>Dioctophymatoidea</taxon>
        <taxon>Soboliphymatidae</taxon>
        <taxon>Soboliphyme</taxon>
    </lineage>
</organism>
<dbReference type="AlphaFoldDB" id="A0A183IT44"/>
<gene>
    <name evidence="1" type="ORF">SBAD_LOCUS6791</name>
</gene>
<keyword evidence="2" id="KW-1185">Reference proteome</keyword>